<dbReference type="CDD" id="cd19874">
    <property type="entry name" value="DSRM_MRPL44"/>
    <property type="match status" value="1"/>
</dbReference>
<dbReference type="EMBL" id="JASPKZ010000458">
    <property type="protein sequence ID" value="KAJ9600027.1"/>
    <property type="molecule type" value="Genomic_DNA"/>
</dbReference>
<evidence type="ECO:0000256" key="1">
    <source>
        <dbReference type="ARBA" id="ARBA00004173"/>
    </source>
</evidence>
<keyword evidence="4" id="KW-0689">Ribosomal protein</keyword>
<dbReference type="InterPro" id="IPR000999">
    <property type="entry name" value="RNase_III_dom"/>
</dbReference>
<reference evidence="10" key="1">
    <citation type="journal article" date="2023" name="IScience">
        <title>Live-bearing cockroach genome reveals convergent evolutionary mechanisms linked to viviparity in insects and beyond.</title>
        <authorList>
            <person name="Fouks B."/>
            <person name="Harrison M.C."/>
            <person name="Mikhailova A.A."/>
            <person name="Marchal E."/>
            <person name="English S."/>
            <person name="Carruthers M."/>
            <person name="Jennings E.C."/>
            <person name="Chiamaka E.L."/>
            <person name="Frigard R.A."/>
            <person name="Pippel M."/>
            <person name="Attardo G.M."/>
            <person name="Benoit J.B."/>
            <person name="Bornberg-Bauer E."/>
            <person name="Tobe S.S."/>
        </authorList>
    </citation>
    <scope>NUCLEOTIDE SEQUENCE</scope>
    <source>
        <strain evidence="10">Stay&amp;Tobe</strain>
    </source>
</reference>
<keyword evidence="5" id="KW-0496">Mitochondrion</keyword>
<dbReference type="Gene3D" id="1.10.1520.10">
    <property type="entry name" value="Ribonuclease III domain"/>
    <property type="match status" value="1"/>
</dbReference>
<dbReference type="PANTHER" id="PTHR11207:SF5">
    <property type="entry name" value="LARGE RIBOSOMAL SUBUNIT PROTEIN ML44"/>
    <property type="match status" value="1"/>
</dbReference>
<comment type="similarity">
    <text evidence="7">Belongs to the ribonuclease III family. Mitochondrion-specific ribosomal protein mL44 subfamily.</text>
</comment>
<keyword evidence="3" id="KW-0809">Transit peptide</keyword>
<dbReference type="AlphaFoldDB" id="A0AAD8ESE4"/>
<dbReference type="InterPro" id="IPR036389">
    <property type="entry name" value="RNase_III_sf"/>
</dbReference>
<evidence type="ECO:0000256" key="8">
    <source>
        <dbReference type="ARBA" id="ARBA00035187"/>
    </source>
</evidence>
<accession>A0AAD8ESE4</accession>
<proteinExistence type="inferred from homology"/>
<gene>
    <name evidence="10" type="ORF">L9F63_009691</name>
</gene>
<dbReference type="GO" id="GO:0004525">
    <property type="term" value="F:ribonuclease III activity"/>
    <property type="evidence" value="ECO:0007669"/>
    <property type="project" value="InterPro"/>
</dbReference>
<dbReference type="InterPro" id="IPR055189">
    <property type="entry name" value="RM44_endonuclase"/>
</dbReference>
<dbReference type="SUPFAM" id="SSF54768">
    <property type="entry name" value="dsRNA-binding domain-like"/>
    <property type="match status" value="1"/>
</dbReference>
<evidence type="ECO:0000256" key="5">
    <source>
        <dbReference type="ARBA" id="ARBA00023128"/>
    </source>
</evidence>
<dbReference type="GO" id="GO:0070125">
    <property type="term" value="P:mitochondrial translational elongation"/>
    <property type="evidence" value="ECO:0007669"/>
    <property type="project" value="TreeGrafter"/>
</dbReference>
<evidence type="ECO:0000256" key="3">
    <source>
        <dbReference type="ARBA" id="ARBA00022946"/>
    </source>
</evidence>
<keyword evidence="11" id="KW-1185">Reference proteome</keyword>
<dbReference type="Pfam" id="PF22935">
    <property type="entry name" value="RM44_endonuclase"/>
    <property type="match status" value="1"/>
</dbReference>
<dbReference type="FunFam" id="3.30.160.20:FF:000037">
    <property type="entry name" value="39S ribosomal protein L44, mitochondrial"/>
    <property type="match status" value="1"/>
</dbReference>
<dbReference type="GO" id="GO:0005762">
    <property type="term" value="C:mitochondrial large ribosomal subunit"/>
    <property type="evidence" value="ECO:0007669"/>
    <property type="project" value="TreeGrafter"/>
</dbReference>
<comment type="subcellular location">
    <subcellularLocation>
        <location evidence="1">Mitochondrion</location>
    </subcellularLocation>
</comment>
<dbReference type="FunFam" id="1.10.1520.10:FF:000039">
    <property type="entry name" value="39S ribosomal protein L44, mitochondrial"/>
    <property type="match status" value="1"/>
</dbReference>
<evidence type="ECO:0000256" key="4">
    <source>
        <dbReference type="ARBA" id="ARBA00022980"/>
    </source>
</evidence>
<comment type="caution">
    <text evidence="10">The sequence shown here is derived from an EMBL/GenBank/DDBJ whole genome shotgun (WGS) entry which is preliminary data.</text>
</comment>
<protein>
    <recommendedName>
        <fullName evidence="8">Large ribosomal subunit protein mL44</fullName>
    </recommendedName>
</protein>
<name>A0AAD8ESE4_DIPPU</name>
<sequence length="339" mass="38606">MAAFRCVFTLLHKSCSTTSFLIGNRSYKRWVYPTLRELYKRKRKMGPQPPTHRATFLEWNFQAELFAFGKRLGEDFRKDLLQRAFTHRSYIFQEEMKQKEVGIEDPQLGLQDNNELAEIGEKLMSRFLKQHLRSGLPRFPEEGICAIHDYLMNESTLADISKSLGTSDIILCSDFPVEEKTLAVTLKAVVGALAESSSEDRAKEFVRDFVFMHLAGKDVNDLWQVEDPMKTLTDILKREGRGEPEPRLIAESGRNTILAAYQVAVYSDKQFIGIGYGESVSIAVEMAAHDALKRLFCTTENMKPLPFTLDVNKAANSSAKQNISIHEWSTDKVQNLVQL</sequence>
<reference evidence="10" key="2">
    <citation type="submission" date="2023-05" db="EMBL/GenBank/DDBJ databases">
        <authorList>
            <person name="Fouks B."/>
        </authorList>
    </citation>
    <scope>NUCLEOTIDE SEQUENCE</scope>
    <source>
        <strain evidence="10">Stay&amp;Tobe</strain>
        <tissue evidence="10">Testes</tissue>
    </source>
</reference>
<keyword evidence="2" id="KW-0694">RNA-binding</keyword>
<dbReference type="InterPro" id="IPR044444">
    <property type="entry name" value="Ribosomal_mL44_DSRM_metazoa"/>
</dbReference>
<evidence type="ECO:0000256" key="2">
    <source>
        <dbReference type="ARBA" id="ARBA00022884"/>
    </source>
</evidence>
<dbReference type="SUPFAM" id="SSF69065">
    <property type="entry name" value="RNase III domain-like"/>
    <property type="match status" value="1"/>
</dbReference>
<evidence type="ECO:0000256" key="7">
    <source>
        <dbReference type="ARBA" id="ARBA00024034"/>
    </source>
</evidence>
<dbReference type="Pfam" id="PF22892">
    <property type="entry name" value="DSRM_MRPL44"/>
    <property type="match status" value="1"/>
</dbReference>
<dbReference type="SMART" id="SM00535">
    <property type="entry name" value="RIBOc"/>
    <property type="match status" value="1"/>
</dbReference>
<dbReference type="GO" id="GO:0006396">
    <property type="term" value="P:RNA processing"/>
    <property type="evidence" value="ECO:0007669"/>
    <property type="project" value="InterPro"/>
</dbReference>
<dbReference type="Gene3D" id="3.30.160.20">
    <property type="match status" value="1"/>
</dbReference>
<evidence type="ECO:0000313" key="11">
    <source>
        <dbReference type="Proteomes" id="UP001233999"/>
    </source>
</evidence>
<evidence type="ECO:0000259" key="9">
    <source>
        <dbReference type="PROSITE" id="PS50142"/>
    </source>
</evidence>
<dbReference type="PROSITE" id="PS50142">
    <property type="entry name" value="RNASE_3_2"/>
    <property type="match status" value="1"/>
</dbReference>
<dbReference type="CDD" id="cd00593">
    <property type="entry name" value="RIBOc"/>
    <property type="match status" value="1"/>
</dbReference>
<organism evidence="10 11">
    <name type="scientific">Diploptera punctata</name>
    <name type="common">Pacific beetle cockroach</name>
    <dbReference type="NCBI Taxonomy" id="6984"/>
    <lineage>
        <taxon>Eukaryota</taxon>
        <taxon>Metazoa</taxon>
        <taxon>Ecdysozoa</taxon>
        <taxon>Arthropoda</taxon>
        <taxon>Hexapoda</taxon>
        <taxon>Insecta</taxon>
        <taxon>Pterygota</taxon>
        <taxon>Neoptera</taxon>
        <taxon>Polyneoptera</taxon>
        <taxon>Dictyoptera</taxon>
        <taxon>Blattodea</taxon>
        <taxon>Blaberoidea</taxon>
        <taxon>Blaberidae</taxon>
        <taxon>Diplopterinae</taxon>
        <taxon>Diploptera</taxon>
    </lineage>
</organism>
<keyword evidence="6" id="KW-0687">Ribonucleoprotein</keyword>
<dbReference type="GO" id="GO:0070877">
    <property type="term" value="C:microprocessor complex"/>
    <property type="evidence" value="ECO:0007669"/>
    <property type="project" value="TreeGrafter"/>
</dbReference>
<dbReference type="PANTHER" id="PTHR11207">
    <property type="entry name" value="RIBONUCLEASE III"/>
    <property type="match status" value="1"/>
</dbReference>
<dbReference type="Proteomes" id="UP001233999">
    <property type="component" value="Unassembled WGS sequence"/>
</dbReference>
<dbReference type="GO" id="GO:0003725">
    <property type="term" value="F:double-stranded RNA binding"/>
    <property type="evidence" value="ECO:0007669"/>
    <property type="project" value="InterPro"/>
</dbReference>
<evidence type="ECO:0000256" key="6">
    <source>
        <dbReference type="ARBA" id="ARBA00023274"/>
    </source>
</evidence>
<feature type="domain" description="RNase III" evidence="9">
    <location>
        <begin position="65"/>
        <end position="198"/>
    </location>
</feature>
<evidence type="ECO:0000313" key="10">
    <source>
        <dbReference type="EMBL" id="KAJ9600027.1"/>
    </source>
</evidence>